<accession>A0ABP9THM3</accession>
<dbReference type="Gene3D" id="1.10.10.60">
    <property type="entry name" value="Homeodomain-like"/>
    <property type="match status" value="1"/>
</dbReference>
<organism evidence="3 4">
    <name type="scientific">Paeniglutamicibacter antarcticus</name>
    <dbReference type="NCBI Taxonomy" id="494023"/>
    <lineage>
        <taxon>Bacteria</taxon>
        <taxon>Bacillati</taxon>
        <taxon>Actinomycetota</taxon>
        <taxon>Actinomycetes</taxon>
        <taxon>Micrococcales</taxon>
        <taxon>Micrococcaceae</taxon>
        <taxon>Paeniglutamicibacter</taxon>
    </lineage>
</organism>
<evidence type="ECO:0000256" key="1">
    <source>
        <dbReference type="SAM" id="MobiDB-lite"/>
    </source>
</evidence>
<evidence type="ECO:0000259" key="2">
    <source>
        <dbReference type="Pfam" id="PF02796"/>
    </source>
</evidence>
<gene>
    <name evidence="3" type="ORF">GCM10025778_05860</name>
</gene>
<protein>
    <recommendedName>
        <fullName evidence="2">Resolvase HTH domain-containing protein</fullName>
    </recommendedName>
</protein>
<comment type="caution">
    <text evidence="3">The sequence shown here is derived from an EMBL/GenBank/DDBJ whole genome shotgun (WGS) entry which is preliminary data.</text>
</comment>
<name>A0ABP9THM3_9MICC</name>
<feature type="compositionally biased region" description="Polar residues" evidence="1">
    <location>
        <begin position="1"/>
        <end position="10"/>
    </location>
</feature>
<evidence type="ECO:0000313" key="4">
    <source>
        <dbReference type="Proteomes" id="UP001501257"/>
    </source>
</evidence>
<evidence type="ECO:0000313" key="3">
    <source>
        <dbReference type="EMBL" id="GAA5226056.1"/>
    </source>
</evidence>
<dbReference type="InterPro" id="IPR006120">
    <property type="entry name" value="Resolvase_HTH_dom"/>
</dbReference>
<dbReference type="Proteomes" id="UP001501257">
    <property type="component" value="Unassembled WGS sequence"/>
</dbReference>
<proteinExistence type="predicted"/>
<sequence length="121" mass="12949">MASPRKSAQQIAAREKARQKAADFTARNEELIELAAKFIEFDDAAQEMETAAQEKAEKIIEQGKADAEQARNESGDVVARMLETGESRSAVAARLGMSVSTLKKYVPTPGPAKSAVVPADA</sequence>
<dbReference type="RefSeq" id="WP_210099299.1">
    <property type="nucleotide sequence ID" value="NZ_BAABLK010000009.1"/>
</dbReference>
<dbReference type="Pfam" id="PF02796">
    <property type="entry name" value="HTH_7"/>
    <property type="match status" value="1"/>
</dbReference>
<keyword evidence="4" id="KW-1185">Reference proteome</keyword>
<feature type="domain" description="Resolvase HTH" evidence="2">
    <location>
        <begin position="76"/>
        <end position="107"/>
    </location>
</feature>
<reference evidence="4" key="1">
    <citation type="journal article" date="2019" name="Int. J. Syst. Evol. Microbiol.">
        <title>The Global Catalogue of Microorganisms (GCM) 10K type strain sequencing project: providing services to taxonomists for standard genome sequencing and annotation.</title>
        <authorList>
            <consortium name="The Broad Institute Genomics Platform"/>
            <consortium name="The Broad Institute Genome Sequencing Center for Infectious Disease"/>
            <person name="Wu L."/>
            <person name="Ma J."/>
        </authorList>
    </citation>
    <scope>NUCLEOTIDE SEQUENCE [LARGE SCALE GENOMIC DNA]</scope>
    <source>
        <strain evidence="4">JCM 18952</strain>
    </source>
</reference>
<dbReference type="EMBL" id="BAABLK010000009">
    <property type="protein sequence ID" value="GAA5226056.1"/>
    <property type="molecule type" value="Genomic_DNA"/>
</dbReference>
<feature type="region of interest" description="Disordered" evidence="1">
    <location>
        <begin position="1"/>
        <end position="20"/>
    </location>
</feature>